<keyword evidence="2" id="KW-0732">Signal</keyword>
<dbReference type="SMART" id="SM00257">
    <property type="entry name" value="LysM"/>
    <property type="match status" value="3"/>
</dbReference>
<dbReference type="InterPro" id="IPR052210">
    <property type="entry name" value="LysM1-like"/>
</dbReference>
<evidence type="ECO:0000313" key="7">
    <source>
        <dbReference type="Proteomes" id="UP000091956"/>
    </source>
</evidence>
<protein>
    <recommendedName>
        <fullName evidence="5">LysM domain-containing protein</fullName>
    </recommendedName>
</protein>
<dbReference type="EMBL" id="KV460206">
    <property type="protein sequence ID" value="OBU01588.1"/>
    <property type="molecule type" value="Genomic_DNA"/>
</dbReference>
<reference evidence="7" key="2">
    <citation type="journal article" date="2018" name="Nat. Commun.">
        <title>Extreme sensitivity to ultraviolet light in the fungal pathogen causing white-nose syndrome of bats.</title>
        <authorList>
            <person name="Palmer J.M."/>
            <person name="Drees K.P."/>
            <person name="Foster J.T."/>
            <person name="Lindner D.L."/>
        </authorList>
    </citation>
    <scope>NUCLEOTIDE SEQUENCE [LARGE SCALE GENOMIC DNA]</scope>
    <source>
        <strain evidence="7">UAMH 10579</strain>
    </source>
</reference>
<keyword evidence="3" id="KW-0843">Virulence</keyword>
<feature type="domain" description="LysM" evidence="5">
    <location>
        <begin position="334"/>
        <end position="380"/>
    </location>
</feature>
<feature type="region of interest" description="Disordered" evidence="4">
    <location>
        <begin position="283"/>
        <end position="322"/>
    </location>
</feature>
<dbReference type="InterPro" id="IPR036779">
    <property type="entry name" value="LysM_dom_sf"/>
</dbReference>
<gene>
    <name evidence="6" type="ORF">VE01_00568</name>
</gene>
<dbReference type="CDD" id="cd00118">
    <property type="entry name" value="LysM"/>
    <property type="match status" value="1"/>
</dbReference>
<dbReference type="GeneID" id="28833954"/>
<dbReference type="InterPro" id="IPR018392">
    <property type="entry name" value="LysM"/>
</dbReference>
<feature type="region of interest" description="Disordered" evidence="4">
    <location>
        <begin position="169"/>
        <end position="188"/>
    </location>
</feature>
<dbReference type="SUPFAM" id="SSF54106">
    <property type="entry name" value="LysM domain"/>
    <property type="match status" value="2"/>
</dbReference>
<sequence length="382" mass="40928">MPSNTIGVPDVATTVAPIATPTPDGTNSYCGEYFKVGSGDDCATIATEFGIERDDFLFLNPEVWKNCTNLWKDYNYCVKPVGTITTYSGHPKSTSTVPFVNTPATSVPYVDPLTRFNTSAPVIPLANDTRRDCYSYFYITNTTETPDLSCWNLAMAYDVEPEEIALWNPSLAENGTESGSSGSDLSPDCELSESVSYCALLASPTTQSGSAIQTPNPRAMGEVANCTTWFKMKTYSTCADVLVLYGLTLEEFYAFNPSVGKGCATMAAGTYYCISNKANGSRPGGYDNDDDDDDPTMTSSGTPTSTTTTPTTTSSGGIVTPTPTQNGMVGGCKAFYKAVANEGCAVICQAHGIELADFYKWNPDVGSDCTNLWPDYYVCVKA</sequence>
<evidence type="ECO:0000259" key="5">
    <source>
        <dbReference type="PROSITE" id="PS51782"/>
    </source>
</evidence>
<dbReference type="RefSeq" id="XP_018135320.1">
    <property type="nucleotide sequence ID" value="XM_018270097.1"/>
</dbReference>
<name>A0A2P2SXJ8_9PEZI</name>
<feature type="domain" description="LysM" evidence="5">
    <location>
        <begin position="32"/>
        <end position="78"/>
    </location>
</feature>
<feature type="compositionally biased region" description="Polar residues" evidence="4">
    <location>
        <begin position="171"/>
        <end position="184"/>
    </location>
</feature>
<dbReference type="PROSITE" id="PS51782">
    <property type="entry name" value="LYSM"/>
    <property type="match status" value="2"/>
</dbReference>
<feature type="compositionally biased region" description="Low complexity" evidence="4">
    <location>
        <begin position="296"/>
        <end position="322"/>
    </location>
</feature>
<reference evidence="6 7" key="1">
    <citation type="submission" date="2016-03" db="EMBL/GenBank/DDBJ databases">
        <title>Comparative genomics of Pseudogymnoascus destructans, the fungus causing white-nose syndrome of bats.</title>
        <authorList>
            <person name="Palmer J.M."/>
            <person name="Drees K.P."/>
            <person name="Foster J.T."/>
            <person name="Lindner D.L."/>
        </authorList>
    </citation>
    <scope>NUCLEOTIDE SEQUENCE [LARGE SCALE GENOMIC DNA]</scope>
    <source>
        <strain evidence="6 7">UAMH 10579</strain>
    </source>
</reference>
<organism evidence="6 7">
    <name type="scientific">Pseudogymnoascus verrucosus</name>
    <dbReference type="NCBI Taxonomy" id="342668"/>
    <lineage>
        <taxon>Eukaryota</taxon>
        <taxon>Fungi</taxon>
        <taxon>Dikarya</taxon>
        <taxon>Ascomycota</taxon>
        <taxon>Pezizomycotina</taxon>
        <taxon>Leotiomycetes</taxon>
        <taxon>Thelebolales</taxon>
        <taxon>Thelebolaceae</taxon>
        <taxon>Pseudogymnoascus</taxon>
    </lineage>
</organism>
<evidence type="ECO:0000313" key="6">
    <source>
        <dbReference type="EMBL" id="OBU01588.1"/>
    </source>
</evidence>
<dbReference type="PANTHER" id="PTHR34997">
    <property type="entry name" value="AM15"/>
    <property type="match status" value="1"/>
</dbReference>
<evidence type="ECO:0000256" key="3">
    <source>
        <dbReference type="ARBA" id="ARBA00023026"/>
    </source>
</evidence>
<accession>A0A2P2SXJ8</accession>
<dbReference type="Gene3D" id="3.10.350.10">
    <property type="entry name" value="LysM domain"/>
    <property type="match status" value="3"/>
</dbReference>
<evidence type="ECO:0000256" key="4">
    <source>
        <dbReference type="SAM" id="MobiDB-lite"/>
    </source>
</evidence>
<keyword evidence="1" id="KW-0147">Chitin-binding</keyword>
<proteinExistence type="predicted"/>
<dbReference type="STRING" id="342668.A0A2P2SXJ8"/>
<dbReference type="GO" id="GO:0008061">
    <property type="term" value="F:chitin binding"/>
    <property type="evidence" value="ECO:0007669"/>
    <property type="project" value="UniProtKB-KW"/>
</dbReference>
<dbReference type="Proteomes" id="UP000091956">
    <property type="component" value="Unassembled WGS sequence"/>
</dbReference>
<evidence type="ECO:0000256" key="1">
    <source>
        <dbReference type="ARBA" id="ARBA00022669"/>
    </source>
</evidence>
<dbReference type="AlphaFoldDB" id="A0A2P2SXJ8"/>
<keyword evidence="7" id="KW-1185">Reference proteome</keyword>
<evidence type="ECO:0000256" key="2">
    <source>
        <dbReference type="ARBA" id="ARBA00022729"/>
    </source>
</evidence>
<dbReference type="PANTHER" id="PTHR34997:SF2">
    <property type="entry name" value="LYSM DOMAIN-CONTAINING PROTEIN-RELATED"/>
    <property type="match status" value="1"/>
</dbReference>